<evidence type="ECO:0000256" key="2">
    <source>
        <dbReference type="ARBA" id="ARBA00022553"/>
    </source>
</evidence>
<dbReference type="PANTHER" id="PTHR12301:SF5">
    <property type="entry name" value="SAM AND SH3 DOMAIN-CONTAINING PROTEIN 3"/>
    <property type="match status" value="1"/>
</dbReference>
<evidence type="ECO:0000256" key="3">
    <source>
        <dbReference type="PROSITE-ProRule" id="PRU00192"/>
    </source>
</evidence>
<reference evidence="6" key="2">
    <citation type="submission" date="2025-08" db="UniProtKB">
        <authorList>
            <consortium name="Ensembl"/>
        </authorList>
    </citation>
    <scope>IDENTIFICATION</scope>
</reference>
<evidence type="ECO:0000259" key="5">
    <source>
        <dbReference type="PROSITE" id="PS50002"/>
    </source>
</evidence>
<feature type="region of interest" description="Disordered" evidence="4">
    <location>
        <begin position="1"/>
        <end position="34"/>
    </location>
</feature>
<gene>
    <name evidence="6" type="primary">SASH3</name>
</gene>
<dbReference type="Proteomes" id="UP000028761">
    <property type="component" value="Chromosome X"/>
</dbReference>
<sequence length="391" mass="42898">MTPRKSSPQREASRKASQAQEFQLNPEWGSPLPERRSRYLGLSLRLELSLQRSSSFKDFAKSKPSSPVVSEKEFNLDDNIPEDDSGVPTPEDAGKSGKKLGKKWRAVISRTMNRKMGKMMVKALSEEMGDTLEEGSASPTSPDYSLDSPGPEKMALAFSEQEECELPVLSRQASTGSELCSPSPGSGSFGEEPPAPQYTGPFCGRARVHTDFTPSPYDHDSLKLQKGDVIQIIEKPPVGTWLGLLNGKVGSFKFIYVDVLPEEAVGHARPSRRQSKGKRPKPKTLHELLERIGLELAARRQKKAPRAARSQWHTQCRNPRWTSRATQAALRARRAGAMRQSWQALRSSCRASPWPGHLEVAVAITQGWAPAAKAAGVGSASRGGPGPEDWH</sequence>
<dbReference type="SUPFAM" id="SSF50044">
    <property type="entry name" value="SH3-domain"/>
    <property type="match status" value="1"/>
</dbReference>
<keyword evidence="7" id="KW-1185">Reference proteome</keyword>
<dbReference type="GO" id="GO:0030890">
    <property type="term" value="P:positive regulation of B cell proliferation"/>
    <property type="evidence" value="ECO:0007669"/>
    <property type="project" value="TreeGrafter"/>
</dbReference>
<dbReference type="Pfam" id="PF12485">
    <property type="entry name" value="SPIDER"/>
    <property type="match status" value="1"/>
</dbReference>
<dbReference type="PANTHER" id="PTHR12301">
    <property type="entry name" value="SAM-DOMAIN, SH3 AND NUCLEAR LOCALIZATION SIGNALS PROTEIN RELATED"/>
    <property type="match status" value="1"/>
</dbReference>
<feature type="compositionally biased region" description="Gly residues" evidence="4">
    <location>
        <begin position="381"/>
        <end position="391"/>
    </location>
</feature>
<evidence type="ECO:0000256" key="4">
    <source>
        <dbReference type="SAM" id="MobiDB-lite"/>
    </source>
</evidence>
<protein>
    <submittedName>
        <fullName evidence="6">SAM and SH3 domain containing 3</fullName>
    </submittedName>
</protein>
<dbReference type="InterPro" id="IPR035721">
    <property type="entry name" value="SASH3_SH3"/>
</dbReference>
<organism evidence="6 7">
    <name type="scientific">Papio anubis</name>
    <name type="common">Olive baboon</name>
    <dbReference type="NCBI Taxonomy" id="9555"/>
    <lineage>
        <taxon>Eukaryota</taxon>
        <taxon>Metazoa</taxon>
        <taxon>Chordata</taxon>
        <taxon>Craniata</taxon>
        <taxon>Vertebrata</taxon>
        <taxon>Euteleostomi</taxon>
        <taxon>Mammalia</taxon>
        <taxon>Eutheria</taxon>
        <taxon>Euarchontoglires</taxon>
        <taxon>Primates</taxon>
        <taxon>Haplorrhini</taxon>
        <taxon>Catarrhini</taxon>
        <taxon>Cercopithecidae</taxon>
        <taxon>Cercopithecinae</taxon>
        <taxon>Papio</taxon>
    </lineage>
</organism>
<evidence type="ECO:0000256" key="1">
    <source>
        <dbReference type="ARBA" id="ARBA00022443"/>
    </source>
</evidence>
<dbReference type="GO" id="GO:0002639">
    <property type="term" value="P:positive regulation of immunoglobulin production"/>
    <property type="evidence" value="ECO:0007669"/>
    <property type="project" value="TreeGrafter"/>
</dbReference>
<dbReference type="Pfam" id="PF07653">
    <property type="entry name" value="SH3_2"/>
    <property type="match status" value="1"/>
</dbReference>
<reference evidence="6" key="3">
    <citation type="submission" date="2025-09" db="UniProtKB">
        <authorList>
            <consortium name="Ensembl"/>
        </authorList>
    </citation>
    <scope>IDENTIFICATION</scope>
</reference>
<feature type="region of interest" description="Disordered" evidence="4">
    <location>
        <begin position="128"/>
        <end position="150"/>
    </location>
</feature>
<evidence type="ECO:0000313" key="6">
    <source>
        <dbReference type="Ensembl" id="ENSPANP00000056182.1"/>
    </source>
</evidence>
<name>A0A8I5NKF4_PAPAN</name>
<proteinExistence type="predicted"/>
<feature type="compositionally biased region" description="Low complexity" evidence="4">
    <location>
        <begin position="181"/>
        <end position="192"/>
    </location>
</feature>
<dbReference type="CDD" id="cd11968">
    <property type="entry name" value="SH3_SASH3"/>
    <property type="match status" value="1"/>
</dbReference>
<dbReference type="GO" id="GO:0002821">
    <property type="term" value="P:positive regulation of adaptive immune response"/>
    <property type="evidence" value="ECO:0007669"/>
    <property type="project" value="TreeGrafter"/>
</dbReference>
<dbReference type="FunFam" id="2.30.30.40:FF:000021">
    <property type="entry name" value="Putative sam and sh3 domain-containing protein 1"/>
    <property type="match status" value="1"/>
</dbReference>
<feature type="region of interest" description="Disordered" evidence="4">
    <location>
        <begin position="370"/>
        <end position="391"/>
    </location>
</feature>
<keyword evidence="2" id="KW-0597">Phosphoprotein</keyword>
<feature type="region of interest" description="Disordered" evidence="4">
    <location>
        <begin position="175"/>
        <end position="202"/>
    </location>
</feature>
<accession>A0A8I5NKF4</accession>
<dbReference type="GO" id="GO:0005737">
    <property type="term" value="C:cytoplasm"/>
    <property type="evidence" value="ECO:0007669"/>
    <property type="project" value="TreeGrafter"/>
</dbReference>
<keyword evidence="1 3" id="KW-0728">SH3 domain</keyword>
<dbReference type="SMART" id="SM00326">
    <property type="entry name" value="SH3"/>
    <property type="match status" value="1"/>
</dbReference>
<dbReference type="InterPro" id="IPR001452">
    <property type="entry name" value="SH3_domain"/>
</dbReference>
<dbReference type="AlphaFoldDB" id="A0A8I5NKF4"/>
<dbReference type="Gene3D" id="2.30.30.40">
    <property type="entry name" value="SH3 Domains"/>
    <property type="match status" value="1"/>
</dbReference>
<dbReference type="PROSITE" id="PS50002">
    <property type="entry name" value="SH3"/>
    <property type="match status" value="1"/>
</dbReference>
<dbReference type="InterPro" id="IPR051725">
    <property type="entry name" value="SAM-SH3_domain_protein"/>
</dbReference>
<evidence type="ECO:0000313" key="7">
    <source>
        <dbReference type="Proteomes" id="UP000028761"/>
    </source>
</evidence>
<reference evidence="6 7" key="1">
    <citation type="submission" date="2012-03" db="EMBL/GenBank/DDBJ databases">
        <title>Whole Genome Assembly of Papio anubis.</title>
        <authorList>
            <person name="Liu Y.L."/>
            <person name="Abraham K.A."/>
            <person name="Akbar H.A."/>
            <person name="Ali S.A."/>
            <person name="Anosike U.A."/>
            <person name="Aqrawi P.A."/>
            <person name="Arias F.A."/>
            <person name="Attaway T.A."/>
            <person name="Awwad R.A."/>
            <person name="Babu C.B."/>
            <person name="Bandaranaike D.B."/>
            <person name="Battles P.B."/>
            <person name="Bell A.B."/>
            <person name="Beltran B.B."/>
            <person name="Berhane-Mersha D.B."/>
            <person name="Bess C.B."/>
            <person name="Bickham C.B."/>
            <person name="Bolden T.B."/>
            <person name="Carter K.C."/>
            <person name="Chau D.C."/>
            <person name="Chavez A.C."/>
            <person name="Clerc-Blankenburg K.C."/>
            <person name="Coyle M.C."/>
            <person name="Dao M.D."/>
            <person name="Davila M.L.D."/>
            <person name="Davy-Carroll L.D."/>
            <person name="Denson S.D."/>
            <person name="Dinh H.D."/>
            <person name="Fernandez S.F."/>
            <person name="Fernando P.F."/>
            <person name="Forbes L.F."/>
            <person name="Francis C.F."/>
            <person name="Francisco L.F."/>
            <person name="Fu Q.F."/>
            <person name="Garcia-Iii R.G."/>
            <person name="Garrett T.G."/>
            <person name="Gross S.G."/>
            <person name="Gubbala S.G."/>
            <person name="Hirani K.H."/>
            <person name="Hogues M.H."/>
            <person name="Hollins B.H."/>
            <person name="Jackson L.J."/>
            <person name="Javaid M.J."/>
            <person name="Jhangiani S.J."/>
            <person name="Johnson A.J."/>
            <person name="Johnson B.J."/>
            <person name="Jones J.J."/>
            <person name="Joshi V.J."/>
            <person name="Kalu J.K."/>
            <person name="Khan N.K."/>
            <person name="Korchina V.K."/>
            <person name="Kovar C.K."/>
            <person name="Lago L.L."/>
            <person name="Lara F.L."/>
            <person name="Le T.-K.L."/>
            <person name="Lee S.L."/>
            <person name="Legall-Iii F.L."/>
            <person name="Lemon S.L."/>
            <person name="Liu J.L."/>
            <person name="Liu Y.-S.L."/>
            <person name="Liyanage D.L."/>
            <person name="Lopez J.L."/>
            <person name="Lorensuhewa L.L."/>
            <person name="Mata R.M."/>
            <person name="Mathew T.M."/>
            <person name="Mercado C.M."/>
            <person name="Mercado I.M."/>
            <person name="Morales K.M."/>
            <person name="Morgan M.M."/>
            <person name="Munidasa M.M."/>
            <person name="Ngo D.N."/>
            <person name="Nguyen L.N."/>
            <person name="Nguyen T.N."/>
            <person name="Nguyen N.N."/>
            <person name="Obregon M.O."/>
            <person name="Okwuonu G.O."/>
            <person name="Ongeri F.O."/>
            <person name="Onwere C.O."/>
            <person name="Osifeso I.O."/>
            <person name="Parra A.P."/>
            <person name="Patil S.P."/>
            <person name="Perez A.P."/>
            <person name="Perez Y.P."/>
            <person name="Pham C.P."/>
            <person name="Pu L.-L.P."/>
            <person name="Puazo M.P."/>
            <person name="Quiroz J.Q."/>
            <person name="Rouhana J.R."/>
            <person name="Ruiz M.R."/>
            <person name="Ruiz S.-J.R."/>
            <person name="Saada N.S."/>
            <person name="Santibanez J.S."/>
            <person name="Scheel M.S."/>
            <person name="Schneider B.S."/>
            <person name="Simmons D.S."/>
            <person name="Sisson I.S."/>
            <person name="Tang L.-Y.T."/>
            <person name="Thornton R.T."/>
            <person name="Tisius J.T."/>
            <person name="Toledanes G.T."/>
            <person name="Trejos Z.T."/>
            <person name="Usmani K.U."/>
            <person name="Varghese R.V."/>
            <person name="Vattathil S.V."/>
            <person name="Vee V.V."/>
            <person name="Walker D.W."/>
            <person name="Weissenberger G.W."/>
            <person name="White C.W."/>
            <person name="Williams A.W."/>
            <person name="Woodworth J.W."/>
            <person name="Wright R.W."/>
            <person name="Zhu Y.Z."/>
            <person name="Han Y.H."/>
            <person name="Newsham I.N."/>
            <person name="Nazareth L.N."/>
            <person name="Worley K.W."/>
            <person name="Muzny D.M."/>
            <person name="Rogers J.R."/>
            <person name="Gibbs R.G."/>
        </authorList>
    </citation>
    <scope>NUCLEOTIDE SEQUENCE [LARGE SCALE GENOMIC DNA]</scope>
</reference>
<feature type="region of interest" description="Disordered" evidence="4">
    <location>
        <begin position="55"/>
        <end position="104"/>
    </location>
</feature>
<feature type="compositionally biased region" description="Polar residues" evidence="4">
    <location>
        <begin position="1"/>
        <end position="23"/>
    </location>
</feature>
<dbReference type="Ensembl" id="ENSPANT00000071517.1">
    <property type="protein sequence ID" value="ENSPANP00000056182.1"/>
    <property type="gene ID" value="ENSPANG00000010795.3"/>
</dbReference>
<dbReference type="InterPro" id="IPR036028">
    <property type="entry name" value="SH3-like_dom_sf"/>
</dbReference>
<dbReference type="GeneTree" id="ENSGT00940000160111"/>
<feature type="compositionally biased region" description="Low complexity" evidence="4">
    <location>
        <begin position="370"/>
        <end position="380"/>
    </location>
</feature>
<feature type="domain" description="SH3" evidence="5">
    <location>
        <begin position="201"/>
        <end position="262"/>
    </location>
</feature>
<dbReference type="InterPro" id="IPR021090">
    <property type="entry name" value="SPIDER"/>
</dbReference>
<dbReference type="GO" id="GO:0005634">
    <property type="term" value="C:nucleus"/>
    <property type="evidence" value="ECO:0007669"/>
    <property type="project" value="TreeGrafter"/>
</dbReference>